<accession>A0A383ANT9</accession>
<dbReference type="Gene3D" id="2.40.50.140">
    <property type="entry name" value="Nucleic acid-binding proteins"/>
    <property type="match status" value="1"/>
</dbReference>
<evidence type="ECO:0000313" key="1">
    <source>
        <dbReference type="EMBL" id="SVE09487.1"/>
    </source>
</evidence>
<sequence>MAVLEGPVYWASLSVPNSTFDPATYQATLVVDQSTADEFEGKGFKIKEIDEQPALFFRKYYNRPDGTTNPPVRVVDKAKNPLDVAVGNGSKVKIQYQPRVIENKYGVFNWLELQAVQVLDLVEYNNGETDEFDILDTDGDDDIEF</sequence>
<protein>
    <submittedName>
        <fullName evidence="1">Uncharacterized protein</fullName>
    </submittedName>
</protein>
<proteinExistence type="predicted"/>
<dbReference type="InterPro" id="IPR012340">
    <property type="entry name" value="NA-bd_OB-fold"/>
</dbReference>
<reference evidence="1" key="1">
    <citation type="submission" date="2018-05" db="EMBL/GenBank/DDBJ databases">
        <authorList>
            <person name="Lanie J.A."/>
            <person name="Ng W.-L."/>
            <person name="Kazmierczak K.M."/>
            <person name="Andrzejewski T.M."/>
            <person name="Davidsen T.M."/>
            <person name="Wayne K.J."/>
            <person name="Tettelin H."/>
            <person name="Glass J.I."/>
            <person name="Rusch D."/>
            <person name="Podicherti R."/>
            <person name="Tsui H.-C.T."/>
            <person name="Winkler M.E."/>
        </authorList>
    </citation>
    <scope>NUCLEOTIDE SEQUENCE</scope>
</reference>
<name>A0A383ANT9_9ZZZZ</name>
<dbReference type="EMBL" id="UINC01193732">
    <property type="protein sequence ID" value="SVE09487.1"/>
    <property type="molecule type" value="Genomic_DNA"/>
</dbReference>
<organism evidence="1">
    <name type="scientific">marine metagenome</name>
    <dbReference type="NCBI Taxonomy" id="408172"/>
    <lineage>
        <taxon>unclassified sequences</taxon>
        <taxon>metagenomes</taxon>
        <taxon>ecological metagenomes</taxon>
    </lineage>
</organism>
<gene>
    <name evidence="1" type="ORF">METZ01_LOCUS462341</name>
</gene>
<dbReference type="AlphaFoldDB" id="A0A383ANT9"/>